<dbReference type="RefSeq" id="WP_185075733.1">
    <property type="nucleotide sequence ID" value="NZ_JACHMB010000001.1"/>
</dbReference>
<keyword evidence="3" id="KW-0804">Transcription</keyword>
<gene>
    <name evidence="7" type="ORF">HD596_009444</name>
</gene>
<dbReference type="InterPro" id="IPR029016">
    <property type="entry name" value="GAF-like_dom_sf"/>
</dbReference>
<proteinExistence type="predicted"/>
<evidence type="ECO:0000256" key="1">
    <source>
        <dbReference type="ARBA" id="ARBA00023015"/>
    </source>
</evidence>
<dbReference type="InterPro" id="IPR014757">
    <property type="entry name" value="Tscrpt_reg_IclR_C"/>
</dbReference>
<evidence type="ECO:0000313" key="8">
    <source>
        <dbReference type="Proteomes" id="UP000579153"/>
    </source>
</evidence>
<protein>
    <submittedName>
        <fullName evidence="7">DNA-binding IclR family transcriptional regulator</fullName>
    </submittedName>
</protein>
<dbReference type="Pfam" id="PF01614">
    <property type="entry name" value="IclR_C"/>
    <property type="match status" value="1"/>
</dbReference>
<dbReference type="PROSITE" id="PS51078">
    <property type="entry name" value="ICLR_ED"/>
    <property type="match status" value="1"/>
</dbReference>
<dbReference type="AlphaFoldDB" id="A0A7W9GF69"/>
<dbReference type="SUPFAM" id="SSF55781">
    <property type="entry name" value="GAF domain-like"/>
    <property type="match status" value="1"/>
</dbReference>
<evidence type="ECO:0000313" key="7">
    <source>
        <dbReference type="EMBL" id="MBB5782688.1"/>
    </source>
</evidence>
<evidence type="ECO:0000256" key="4">
    <source>
        <dbReference type="SAM" id="MobiDB-lite"/>
    </source>
</evidence>
<dbReference type="Gene3D" id="1.10.10.10">
    <property type="entry name" value="Winged helix-like DNA-binding domain superfamily/Winged helix DNA-binding domain"/>
    <property type="match status" value="1"/>
</dbReference>
<keyword evidence="2 7" id="KW-0238">DNA-binding</keyword>
<dbReference type="SMART" id="SM00346">
    <property type="entry name" value="HTH_ICLR"/>
    <property type="match status" value="1"/>
</dbReference>
<evidence type="ECO:0000259" key="6">
    <source>
        <dbReference type="PROSITE" id="PS51078"/>
    </source>
</evidence>
<evidence type="ECO:0000256" key="3">
    <source>
        <dbReference type="ARBA" id="ARBA00023163"/>
    </source>
</evidence>
<dbReference type="InterPro" id="IPR011991">
    <property type="entry name" value="ArsR-like_HTH"/>
</dbReference>
<dbReference type="InterPro" id="IPR005471">
    <property type="entry name" value="Tscrpt_reg_IclR_N"/>
</dbReference>
<keyword evidence="1" id="KW-0805">Transcription regulation</keyword>
<dbReference type="GO" id="GO:0003677">
    <property type="term" value="F:DNA binding"/>
    <property type="evidence" value="ECO:0007669"/>
    <property type="project" value="UniProtKB-KW"/>
</dbReference>
<feature type="domain" description="HTH iclR-type" evidence="5">
    <location>
        <begin position="5"/>
        <end position="67"/>
    </location>
</feature>
<dbReference type="InterPro" id="IPR036390">
    <property type="entry name" value="WH_DNA-bd_sf"/>
</dbReference>
<dbReference type="Pfam" id="PF09339">
    <property type="entry name" value="HTH_IclR"/>
    <property type="match status" value="1"/>
</dbReference>
<dbReference type="Gene3D" id="3.30.450.40">
    <property type="match status" value="1"/>
</dbReference>
<dbReference type="CDD" id="cd00090">
    <property type="entry name" value="HTH_ARSR"/>
    <property type="match status" value="1"/>
</dbReference>
<feature type="region of interest" description="Disordered" evidence="4">
    <location>
        <begin position="251"/>
        <end position="279"/>
    </location>
</feature>
<dbReference type="InterPro" id="IPR036388">
    <property type="entry name" value="WH-like_DNA-bd_sf"/>
</dbReference>
<dbReference type="PANTHER" id="PTHR30136">
    <property type="entry name" value="HELIX-TURN-HELIX TRANSCRIPTIONAL REGULATOR, ICLR FAMILY"/>
    <property type="match status" value="1"/>
</dbReference>
<reference evidence="7 8" key="1">
    <citation type="submission" date="2020-08" db="EMBL/GenBank/DDBJ databases">
        <title>Sequencing the genomes of 1000 actinobacteria strains.</title>
        <authorList>
            <person name="Klenk H.-P."/>
        </authorList>
    </citation>
    <scope>NUCLEOTIDE SEQUENCE [LARGE SCALE GENOMIC DNA]</scope>
    <source>
        <strain evidence="7 8">DSM 45507</strain>
    </source>
</reference>
<feature type="compositionally biased region" description="Polar residues" evidence="4">
    <location>
        <begin position="268"/>
        <end position="279"/>
    </location>
</feature>
<organism evidence="7 8">
    <name type="scientific">Nonomuraea jabiensis</name>
    <dbReference type="NCBI Taxonomy" id="882448"/>
    <lineage>
        <taxon>Bacteria</taxon>
        <taxon>Bacillati</taxon>
        <taxon>Actinomycetota</taxon>
        <taxon>Actinomycetes</taxon>
        <taxon>Streptosporangiales</taxon>
        <taxon>Streptosporangiaceae</taxon>
        <taxon>Nonomuraea</taxon>
    </lineage>
</organism>
<dbReference type="PANTHER" id="PTHR30136:SF2">
    <property type="entry name" value="TRANSCRIPTIONAL REGULATOR ICLR"/>
    <property type="match status" value="1"/>
</dbReference>
<dbReference type="PROSITE" id="PS51077">
    <property type="entry name" value="HTH_ICLR"/>
    <property type="match status" value="1"/>
</dbReference>
<dbReference type="GO" id="GO:0003700">
    <property type="term" value="F:DNA-binding transcription factor activity"/>
    <property type="evidence" value="ECO:0007669"/>
    <property type="project" value="TreeGrafter"/>
</dbReference>
<dbReference type="SUPFAM" id="SSF46785">
    <property type="entry name" value="Winged helix' DNA-binding domain"/>
    <property type="match status" value="1"/>
</dbReference>
<dbReference type="GO" id="GO:0045892">
    <property type="term" value="P:negative regulation of DNA-templated transcription"/>
    <property type="evidence" value="ECO:0007669"/>
    <property type="project" value="TreeGrafter"/>
</dbReference>
<comment type="caution">
    <text evidence="7">The sequence shown here is derived from an EMBL/GenBank/DDBJ whole genome shotgun (WGS) entry which is preliminary data.</text>
</comment>
<dbReference type="EMBL" id="JACHMB010000001">
    <property type="protein sequence ID" value="MBB5782688.1"/>
    <property type="molecule type" value="Genomic_DNA"/>
</dbReference>
<feature type="domain" description="IclR-ED" evidence="6">
    <location>
        <begin position="68"/>
        <end position="252"/>
    </location>
</feature>
<evidence type="ECO:0000256" key="2">
    <source>
        <dbReference type="ARBA" id="ARBA00023125"/>
    </source>
</evidence>
<dbReference type="Proteomes" id="UP000579153">
    <property type="component" value="Unassembled WGS sequence"/>
</dbReference>
<name>A0A7W9GF69_9ACTN</name>
<feature type="compositionally biased region" description="Low complexity" evidence="4">
    <location>
        <begin position="254"/>
        <end position="267"/>
    </location>
</feature>
<dbReference type="InterPro" id="IPR050707">
    <property type="entry name" value="HTH_MetabolicPath_Reg"/>
</dbReference>
<keyword evidence="8" id="KW-1185">Reference proteome</keyword>
<accession>A0A7W9GF69</accession>
<evidence type="ECO:0000259" key="5">
    <source>
        <dbReference type="PROSITE" id="PS51077"/>
    </source>
</evidence>
<sequence>MARTVPAVNRALDILELFLAEGALTASDITARLGLPRTTVHELVNTLLDRGYLVAEPSAPIRYQLGMRLFELGGLFADRLDLARQAQQAATEVAAACDESVHVAILDGAEVVYIAKVDSTHSVRMVSAVGRRLPAHCTAVGKMLLSALAPEALDACYPHDRPLRSMTPNSITTPAGLRTQLAEIRQAGVAYDDCESNEAVACVAVGVFDHTGRMVAAMSVSVPTVRWTDQRREQWTGLVRTGAAALSHRLGHHAGPAPFATTGGATAQGSLSQHSTRGS</sequence>